<protein>
    <submittedName>
        <fullName evidence="3">Putative Multicopper oxidase type 3</fullName>
    </submittedName>
</protein>
<keyword evidence="4" id="KW-1185">Reference proteome</keyword>
<evidence type="ECO:0000313" key="4">
    <source>
        <dbReference type="Proteomes" id="UP000218615"/>
    </source>
</evidence>
<sequence length="1688" mass="183902">MKNMGINISRKGSESIVEKNTARKSSAKLREFTSFFLLFIVAGMIFGSTITISSAVSPVDVCVAGGAERTIHYDVAAIDVNLPVNGWGDFNPQAMMYALDDALIIPNVFTLPNVTQIEDPNFKLYDTTDMSVPDKMQPLVLRANKGDCVEVKLTNRLDTINDTIQAPFTSASGAASPINALNDQRKVGMQISGLAVDPATSDGANIGFNPDTTVAPGASVTYRWFANRTGSFMFRDFSNAQFPQDTINKGLYGMVVVEEEGSVWFDSISGRNFLKMKPGKQNSIDINDLEQQGTDEIGLPRYLGVGASIFAVVHQLPGRPLPKGAMLYENVSGNDYRSYVMIMQDEMEGIVGPVEWNNDGSIKKFGTPFFPATGLADSTLLLNYKSEPLRNRMAAWLRHRGIIPTPNSAPVTGTPQTVILPDGKTILPGDDFCNGGDFTVENMNYKFFPCEGEESHLQSWPFGDPAPALPRAYWGDPVVFYAATASTHETHTYHQHTHRWFHDPDQANISLLPLPENPTQKSSRLDVQGIGPGEVFKIVLEQGAGSQLGTAGDSIMHCHLYPHFAGGLWSAFRVFDKLRVNFTDPTNINSNMQDSTPLLYPDGTQEAVLVPLPAKEALVGGITGPRIAPAAPRGMPNRTAGLPTAAQPGYPNFVAGKFGQKALQPPMFVINLTDGTPAGDRAVPTQLETDASYDGIRPGVTLVDPCKGPNGEFVRPGNPTLKPDRIYEPFAIQVPLLLNAKGGFFNPEQRAYVEKEQVAEVRKDPSKLKPYSFRANIGDCVEVHGTNALQPDPQTPTLGVNDGIFHGSTITTEVSNHVHIIRFDQLGSDGTSVNWNYDISQRAGETGAYRWFVDINGRTMFSHDHQFPTSHQQGGLWSAFINEPMNSTYFKPDGTNLGPTMSASTYSLTNKTYLINQTKGVGTSANIQVAPLTTTNKKGGISGGGFQGFREFVVHYGDFTPAFVADPATLKAAFAELGQGTGKLNENPFRQDLAVFNPALRTMPYNPPFFPDDFGADQGITTLNYRVEPFQARMDLTSPNATQREPAYVFSSRVWGDPETEVFRAYFGDPVVVRLMDGAHEEHHVFELHGHRWLHQPSDPDSFLTDNQASNIGEWFNYELQGNKDRIVPGQFDKETSFIIAGLPGDYLFGSSPTSDLWNGDWGIFRVENGFTPTLKVLPGQPQPLPIPELKLLGHNTDPGASVPKINSADAAANMACPSGAPRRIYSVVAIQALMEYNSKYGESDPFSLMYVLEGDDVRIANGLKKDLEPLVIRANQGDCIVVTLKNKLPDLTALTAGKSVKFPDSTLSTTSLDPKTQQHTGDAQMPAIVTGLPIGGTRDPQAQFVFAKWPMGRRVSLHPHLVKETAAYGDGATVGFMRDQTIGPGESVNYFWYADKELGATLLDDYGDLRSHRHHGLFGALIIEPSGSKYLDPKDLSKEIKSGTSAVIQLPNGRQFREFVPLFADGLNLRQNGVLIPDILGPFDPEEVQHQPCSPPGARCGDVEDQGEYGINYRTERLMNRVPLVLGPLGVPGEELFSPDAFKAFSSKAAPNGFGDPDTPVFEAFLGDPIVFRPLRPADVARVRAIGITGHVWQHEPKDQGTNIVNVEGSFGVGKSFNFWPIGGAGGEQKQPGDYMYNDRINSPDDTGLPGGSWGLLRVRPVAGAPATTIKQLTRPATAADLPQIGP</sequence>
<reference evidence="4" key="1">
    <citation type="submission" date="2017-06" db="EMBL/GenBank/DDBJ databases">
        <authorList>
            <person name="Cremers G."/>
        </authorList>
    </citation>
    <scope>NUCLEOTIDE SEQUENCE [LARGE SCALE GENOMIC DNA]</scope>
</reference>
<keyword evidence="2" id="KW-0472">Membrane</keyword>
<feature type="transmembrane region" description="Helical" evidence="2">
    <location>
        <begin position="32"/>
        <end position="52"/>
    </location>
</feature>
<evidence type="ECO:0000256" key="2">
    <source>
        <dbReference type="SAM" id="Phobius"/>
    </source>
</evidence>
<dbReference type="Proteomes" id="UP000218615">
    <property type="component" value="Unassembled WGS sequence"/>
</dbReference>
<dbReference type="RefSeq" id="WP_096205998.1">
    <property type="nucleotide sequence ID" value="NZ_FZMP01000174.1"/>
</dbReference>
<dbReference type="SUPFAM" id="SSF49503">
    <property type="entry name" value="Cupredoxins"/>
    <property type="match status" value="5"/>
</dbReference>
<evidence type="ECO:0000256" key="1">
    <source>
        <dbReference type="ARBA" id="ARBA00022723"/>
    </source>
</evidence>
<evidence type="ECO:0000313" key="3">
    <source>
        <dbReference type="EMBL" id="SNQ61290.1"/>
    </source>
</evidence>
<gene>
    <name evidence="3" type="ORF">MNV_30023</name>
</gene>
<dbReference type="Gene3D" id="2.60.40.420">
    <property type="entry name" value="Cupredoxins - blue copper proteins"/>
    <property type="match status" value="5"/>
</dbReference>
<proteinExistence type="predicted"/>
<dbReference type="InterPro" id="IPR008972">
    <property type="entry name" value="Cupredoxin"/>
</dbReference>
<name>A0A284VPR4_9EURY</name>
<dbReference type="InterPro" id="IPR002355">
    <property type="entry name" value="Cu_oxidase_Cu_BS"/>
</dbReference>
<accession>A0A284VPR4</accession>
<dbReference type="GO" id="GO:0005507">
    <property type="term" value="F:copper ion binding"/>
    <property type="evidence" value="ECO:0007669"/>
    <property type="project" value="InterPro"/>
</dbReference>
<keyword evidence="2" id="KW-0812">Transmembrane</keyword>
<keyword evidence="2" id="KW-1133">Transmembrane helix</keyword>
<dbReference type="EMBL" id="FZMP01000174">
    <property type="protein sequence ID" value="SNQ61290.1"/>
    <property type="molecule type" value="Genomic_DNA"/>
</dbReference>
<dbReference type="OrthoDB" id="202198at2157"/>
<dbReference type="PROSITE" id="PS00080">
    <property type="entry name" value="MULTICOPPER_OXIDASE2"/>
    <property type="match status" value="1"/>
</dbReference>
<organism evidence="3 4">
    <name type="scientific">Candidatus Methanoperedens nitratireducens</name>
    <dbReference type="NCBI Taxonomy" id="1392998"/>
    <lineage>
        <taxon>Archaea</taxon>
        <taxon>Methanobacteriati</taxon>
        <taxon>Methanobacteriota</taxon>
        <taxon>Stenosarchaea group</taxon>
        <taxon>Methanomicrobia</taxon>
        <taxon>Methanosarcinales</taxon>
        <taxon>ANME-2 cluster</taxon>
        <taxon>Candidatus Methanoperedentaceae</taxon>
        <taxon>Candidatus Methanoperedens</taxon>
    </lineage>
</organism>
<keyword evidence="1" id="KW-0479">Metal-binding</keyword>